<evidence type="ECO:0000313" key="2">
    <source>
        <dbReference type="Proteomes" id="UP001358193"/>
    </source>
</evidence>
<proteinExistence type="predicted"/>
<reference evidence="1 2" key="1">
    <citation type="submission" date="2023-11" db="EMBL/GenBank/DDBJ databases">
        <authorList>
            <person name="Cook R."/>
            <person name="Crisci M."/>
            <person name="Pye H."/>
            <person name="Adriaenssens E."/>
            <person name="Santini J."/>
        </authorList>
    </citation>
    <scope>NUCLEOTIDE SEQUENCE [LARGE SCALE GENOMIC DNA]</scope>
    <source>
        <strain evidence="1">Lak_Megaphage_Sonny</strain>
    </source>
</reference>
<organism evidence="1 2">
    <name type="scientific">phage Lak_Megaphage_Sonny</name>
    <dbReference type="NCBI Taxonomy" id="3109229"/>
    <lineage>
        <taxon>Viruses</taxon>
        <taxon>Duplodnaviria</taxon>
        <taxon>Heunggongvirae</taxon>
        <taxon>Uroviricota</taxon>
        <taxon>Caudoviricetes</taxon>
        <taxon>Caudoviricetes code 15 clade</taxon>
    </lineage>
</organism>
<accession>A0ABZ0Z537</accession>
<dbReference type="Proteomes" id="UP001358193">
    <property type="component" value="Segment"/>
</dbReference>
<name>A0ABZ0Z537_9CAUD</name>
<protein>
    <submittedName>
        <fullName evidence="1">Uncharacterized protein</fullName>
    </submittedName>
</protein>
<dbReference type="EMBL" id="OR769223">
    <property type="protein sequence ID" value="WQJ53337.1"/>
    <property type="molecule type" value="Genomic_DNA"/>
</dbReference>
<keyword evidence="2" id="KW-1185">Reference proteome</keyword>
<sequence>MITLNEIIDLCEKYRTYLREINDKTIDKVCELAYNDIDDVIYPKHEYPIFLYYIVLCYLNDKGIKFYDLSDKDKRRYTEETIQEVRRVWKLDTTQRMMEFLRKMYDFIMPFKHMSIGFDTITYTFNSKSHAEDYCVLADMLNIKHTMEKDDHEYIVKLLF</sequence>
<evidence type="ECO:0000313" key="1">
    <source>
        <dbReference type="EMBL" id="WQJ53337.1"/>
    </source>
</evidence>